<dbReference type="SUPFAM" id="SSF48403">
    <property type="entry name" value="Ankyrin repeat"/>
    <property type="match status" value="2"/>
</dbReference>
<dbReference type="PROSITE" id="PS50297">
    <property type="entry name" value="ANK_REP_REGION"/>
    <property type="match status" value="1"/>
</dbReference>
<evidence type="ECO:0000256" key="1">
    <source>
        <dbReference type="ARBA" id="ARBA00022737"/>
    </source>
</evidence>
<dbReference type="InterPro" id="IPR002110">
    <property type="entry name" value="Ankyrin_rpt"/>
</dbReference>
<evidence type="ECO:0000256" key="3">
    <source>
        <dbReference type="PROSITE-ProRule" id="PRU00023"/>
    </source>
</evidence>
<keyword evidence="2 3" id="KW-0040">ANK repeat</keyword>
<dbReference type="PANTHER" id="PTHR24123">
    <property type="entry name" value="ANKYRIN REPEAT-CONTAINING"/>
    <property type="match status" value="1"/>
</dbReference>
<sequence>MMEQVDPEARNKVFSVLRNNEIDALKSLLAESPYLANVRSFSGTALAVAVCHGNPKAVQVLLDAGASPLGDETFGNTFLSTLELAAAYGSLETMRLLLVRLKATSPTGVVIWGCDELKLIQRAMSAAAASGHVAILVQFLDTFDCSDEAIEGSFLAAVGRWEVEAVELLLQRPRTSWRNKELFTKAFRQAMRPKYLRIDEERSGVLYHDTDWDKHYRLVTRLLDETDIDVRQPEHGHFLSQALDGLEMQGALRALLDTGIDPNTRFENGCTPLHLLASPKDMYEITKKDGEEMHELGIRVLREKGASITIENNEGETPSHWAAELAETATFTRYYLPADDRHLLSTNQYGETLLHFAAAGGKHKTVEFLVSCGKFDVNATNSTSWTPLLCALVPNDRACKTEIEAVKTARLLLTHGADPRAVTAEGLTVLHLIGSHWDLSEQGPEDSDEDNDYNDNGKRQKAWSTAFEGDSSAATLAKEFFLGHLGLPSVQSPATFPSISPLGSQYDVWGGRLYRLLHVLNEETPSSNDIHIVKNRSPLHFAAECGASGVAKVLKDLGGADNEAKDTDGKTPWDLAHERSLIFGRAWEATKKAVQ</sequence>
<dbReference type="InterPro" id="IPR051165">
    <property type="entry name" value="Multifunctional_ANK_Repeat"/>
</dbReference>
<gene>
    <name evidence="4" type="ORF">CCHLO57077_00012562</name>
</gene>
<name>A0AA35LWV8_9HYPO</name>
<evidence type="ECO:0000313" key="4">
    <source>
        <dbReference type="EMBL" id="CAI6083615.1"/>
    </source>
</evidence>
<evidence type="ECO:0000313" key="5">
    <source>
        <dbReference type="Proteomes" id="UP001160390"/>
    </source>
</evidence>
<dbReference type="Proteomes" id="UP001160390">
    <property type="component" value="Unassembled WGS sequence"/>
</dbReference>
<dbReference type="AlphaFoldDB" id="A0AA35LWV8"/>
<dbReference type="Pfam" id="PF12796">
    <property type="entry name" value="Ank_2"/>
    <property type="match status" value="1"/>
</dbReference>
<dbReference type="InterPro" id="IPR036770">
    <property type="entry name" value="Ankyrin_rpt-contain_sf"/>
</dbReference>
<evidence type="ECO:0000256" key="2">
    <source>
        <dbReference type="ARBA" id="ARBA00023043"/>
    </source>
</evidence>
<comment type="caution">
    <text evidence="4">The sequence shown here is derived from an EMBL/GenBank/DDBJ whole genome shotgun (WGS) entry which is preliminary data.</text>
</comment>
<dbReference type="PROSITE" id="PS50088">
    <property type="entry name" value="ANK_REPEAT"/>
    <property type="match status" value="1"/>
</dbReference>
<feature type="repeat" description="ANK" evidence="3">
    <location>
        <begin position="349"/>
        <end position="373"/>
    </location>
</feature>
<dbReference type="EMBL" id="CABFNP030000751">
    <property type="protein sequence ID" value="CAI6083615.1"/>
    <property type="molecule type" value="Genomic_DNA"/>
</dbReference>
<keyword evidence="5" id="KW-1185">Reference proteome</keyword>
<accession>A0AA35LWV8</accession>
<dbReference type="SMART" id="SM00248">
    <property type="entry name" value="ANK"/>
    <property type="match status" value="6"/>
</dbReference>
<proteinExistence type="predicted"/>
<keyword evidence="1" id="KW-0677">Repeat</keyword>
<organism evidence="4 5">
    <name type="scientific">Clonostachys chloroleuca</name>
    <dbReference type="NCBI Taxonomy" id="1926264"/>
    <lineage>
        <taxon>Eukaryota</taxon>
        <taxon>Fungi</taxon>
        <taxon>Dikarya</taxon>
        <taxon>Ascomycota</taxon>
        <taxon>Pezizomycotina</taxon>
        <taxon>Sordariomycetes</taxon>
        <taxon>Hypocreomycetidae</taxon>
        <taxon>Hypocreales</taxon>
        <taxon>Bionectriaceae</taxon>
        <taxon>Clonostachys</taxon>
    </lineage>
</organism>
<dbReference type="Gene3D" id="1.25.40.20">
    <property type="entry name" value="Ankyrin repeat-containing domain"/>
    <property type="match status" value="4"/>
</dbReference>
<evidence type="ECO:0008006" key="6">
    <source>
        <dbReference type="Google" id="ProtNLM"/>
    </source>
</evidence>
<reference evidence="4" key="1">
    <citation type="submission" date="2023-01" db="EMBL/GenBank/DDBJ databases">
        <authorList>
            <person name="Piombo E."/>
        </authorList>
    </citation>
    <scope>NUCLEOTIDE SEQUENCE</scope>
</reference>
<protein>
    <recommendedName>
        <fullName evidence="6">Ankyrin</fullName>
    </recommendedName>
</protein>
<dbReference type="PANTHER" id="PTHR24123:SF33">
    <property type="entry name" value="PROTEIN HOS4"/>
    <property type="match status" value="1"/>
</dbReference>